<dbReference type="InterPro" id="IPR044398">
    <property type="entry name" value="Globin-sensor_dom"/>
</dbReference>
<evidence type="ECO:0000259" key="2">
    <source>
        <dbReference type="Pfam" id="PF11563"/>
    </source>
</evidence>
<dbReference type="EMBL" id="MVGC01000188">
    <property type="protein sequence ID" value="RJE22088.1"/>
    <property type="molecule type" value="Genomic_DNA"/>
</dbReference>
<dbReference type="Gene3D" id="1.10.490.10">
    <property type="entry name" value="Globins"/>
    <property type="match status" value="1"/>
</dbReference>
<feature type="region of interest" description="Disordered" evidence="1">
    <location>
        <begin position="199"/>
        <end position="286"/>
    </location>
</feature>
<dbReference type="Pfam" id="PF11563">
    <property type="entry name" value="Protoglobin"/>
    <property type="match status" value="1"/>
</dbReference>
<dbReference type="PANTHER" id="PTHR42071:SF1">
    <property type="entry name" value="GLOBIN-SENSOR DOMAIN-CONTAINING PROTEIN"/>
    <property type="match status" value="1"/>
</dbReference>
<gene>
    <name evidence="3" type="ORF">PHISCL_05594</name>
</gene>
<keyword evidence="4" id="KW-1185">Reference proteome</keyword>
<dbReference type="InterPro" id="IPR012292">
    <property type="entry name" value="Globin/Proto"/>
</dbReference>
<dbReference type="AlphaFoldDB" id="A0A3A2ZFX7"/>
<evidence type="ECO:0000256" key="1">
    <source>
        <dbReference type="SAM" id="MobiDB-lite"/>
    </source>
</evidence>
<organism evidence="3 4">
    <name type="scientific">Aspergillus sclerotialis</name>
    <dbReference type="NCBI Taxonomy" id="2070753"/>
    <lineage>
        <taxon>Eukaryota</taxon>
        <taxon>Fungi</taxon>
        <taxon>Dikarya</taxon>
        <taxon>Ascomycota</taxon>
        <taxon>Pezizomycotina</taxon>
        <taxon>Eurotiomycetes</taxon>
        <taxon>Eurotiomycetidae</taxon>
        <taxon>Eurotiales</taxon>
        <taxon>Aspergillaceae</taxon>
        <taxon>Aspergillus</taxon>
        <taxon>Aspergillus subgen. Polypaecilum</taxon>
    </lineage>
</organism>
<dbReference type="PANTHER" id="PTHR42071">
    <property type="entry name" value="PROTOGLOBIN DOMAIN-CONTAINING PROTEIN"/>
    <property type="match status" value="1"/>
</dbReference>
<feature type="domain" description="Globin-sensor" evidence="2">
    <location>
        <begin position="24"/>
        <end position="201"/>
    </location>
</feature>
<sequence length="320" mass="36813">MPFSDYIENIQHASRKDLYTSFAKRTAYVQAFINFSREDIAVFNRGSKYLRAAIPTLAHRLYEKMLEFDITARALRTRDTVSDAPVDSYFTIDSPHVQRRKIFWRWYLTRFLSDPSQLEYWQYLEKVGTMHTGQILIHPLTIEYVHMNACLGYLQQLLLETISENEEMPITFKFALIRSISKILCVQNDLIAKGRVRDGEEFNKPSDDDHPPPPPPKNERVAVKKAEDLPHRHPPSPLLDQRGSLHQSVPSLTHSRPGSAGATTVSGDSLRRVSTTNDESINSNAPTKPEYTGLFRTFVLPFEVENLQTFETKIWSEGER</sequence>
<name>A0A3A2ZFX7_9EURO</name>
<evidence type="ECO:0000313" key="4">
    <source>
        <dbReference type="Proteomes" id="UP000266188"/>
    </source>
</evidence>
<dbReference type="GO" id="GO:0019825">
    <property type="term" value="F:oxygen binding"/>
    <property type="evidence" value="ECO:0007669"/>
    <property type="project" value="InterPro"/>
</dbReference>
<dbReference type="GO" id="GO:0020037">
    <property type="term" value="F:heme binding"/>
    <property type="evidence" value="ECO:0007669"/>
    <property type="project" value="InterPro"/>
</dbReference>
<feature type="compositionally biased region" description="Basic and acidic residues" evidence="1">
    <location>
        <begin position="199"/>
        <end position="231"/>
    </location>
</feature>
<evidence type="ECO:0000313" key="3">
    <source>
        <dbReference type="EMBL" id="RJE22088.1"/>
    </source>
</evidence>
<reference evidence="4" key="1">
    <citation type="submission" date="2017-02" db="EMBL/GenBank/DDBJ databases">
        <authorList>
            <person name="Tafer H."/>
            <person name="Lopandic K."/>
        </authorList>
    </citation>
    <scope>NUCLEOTIDE SEQUENCE [LARGE SCALE GENOMIC DNA]</scope>
    <source>
        <strain evidence="4">CBS 366.77</strain>
    </source>
</reference>
<comment type="caution">
    <text evidence="3">The sequence shown here is derived from an EMBL/GenBank/DDBJ whole genome shotgun (WGS) entry which is preliminary data.</text>
</comment>
<protein>
    <recommendedName>
        <fullName evidence="2">Globin-sensor domain-containing protein</fullName>
    </recommendedName>
</protein>
<accession>A0A3A2ZFX7</accession>
<feature type="compositionally biased region" description="Polar residues" evidence="1">
    <location>
        <begin position="244"/>
        <end position="286"/>
    </location>
</feature>
<dbReference type="Proteomes" id="UP000266188">
    <property type="component" value="Unassembled WGS sequence"/>
</dbReference>
<proteinExistence type="predicted"/>
<dbReference type="OrthoDB" id="10027058at2759"/>